<evidence type="ECO:0000256" key="3">
    <source>
        <dbReference type="ARBA" id="ARBA00023002"/>
    </source>
</evidence>
<accession>A0ABT4MGT7</accession>
<keyword evidence="3" id="KW-0560">Oxidoreductase</keyword>
<dbReference type="Pfam" id="PF13450">
    <property type="entry name" value="NAD_binding_8"/>
    <property type="match status" value="1"/>
</dbReference>
<comment type="caution">
    <text evidence="6">The sequence shown here is derived from an EMBL/GenBank/DDBJ whole genome shotgun (WGS) entry which is preliminary data.</text>
</comment>
<evidence type="ECO:0000259" key="5">
    <source>
        <dbReference type="Pfam" id="PF01494"/>
    </source>
</evidence>
<dbReference type="EMBL" id="JAPWIJ010000006">
    <property type="protein sequence ID" value="MCZ4520191.1"/>
    <property type="molecule type" value="Genomic_DNA"/>
</dbReference>
<name>A0ABT4MGT7_9NOCA</name>
<feature type="domain" description="FAD-binding" evidence="5">
    <location>
        <begin position="134"/>
        <end position="341"/>
    </location>
</feature>
<dbReference type="Pfam" id="PF01494">
    <property type="entry name" value="FAD_binding_3"/>
    <property type="match status" value="1"/>
</dbReference>
<dbReference type="SUPFAM" id="SSF51905">
    <property type="entry name" value="FAD/NAD(P)-binding domain"/>
    <property type="match status" value="1"/>
</dbReference>
<evidence type="ECO:0000313" key="7">
    <source>
        <dbReference type="Proteomes" id="UP001081071"/>
    </source>
</evidence>
<organism evidence="6 7">
    <name type="scientific">Rhodococcus ruber</name>
    <dbReference type="NCBI Taxonomy" id="1830"/>
    <lineage>
        <taxon>Bacteria</taxon>
        <taxon>Bacillati</taxon>
        <taxon>Actinomycetota</taxon>
        <taxon>Actinomycetes</taxon>
        <taxon>Mycobacteriales</taxon>
        <taxon>Nocardiaceae</taxon>
        <taxon>Rhodococcus</taxon>
    </lineage>
</organism>
<dbReference type="GO" id="GO:0004497">
    <property type="term" value="F:monooxygenase activity"/>
    <property type="evidence" value="ECO:0007669"/>
    <property type="project" value="UniProtKB-KW"/>
</dbReference>
<protein>
    <submittedName>
        <fullName evidence="6">FAD-dependent monooxygenase</fullName>
    </submittedName>
</protein>
<evidence type="ECO:0000256" key="4">
    <source>
        <dbReference type="ARBA" id="ARBA00023033"/>
    </source>
</evidence>
<evidence type="ECO:0000313" key="6">
    <source>
        <dbReference type="EMBL" id="MCZ4520191.1"/>
    </source>
</evidence>
<dbReference type="RefSeq" id="WP_269606220.1">
    <property type="nucleotide sequence ID" value="NZ_JAPWIJ010000006.1"/>
</dbReference>
<dbReference type="InterPro" id="IPR002938">
    <property type="entry name" value="FAD-bd"/>
</dbReference>
<dbReference type="Proteomes" id="UP001081071">
    <property type="component" value="Unassembled WGS sequence"/>
</dbReference>
<evidence type="ECO:0000256" key="2">
    <source>
        <dbReference type="ARBA" id="ARBA00022827"/>
    </source>
</evidence>
<dbReference type="PANTHER" id="PTHR47178">
    <property type="entry name" value="MONOOXYGENASE, FAD-BINDING"/>
    <property type="match status" value="1"/>
</dbReference>
<keyword evidence="7" id="KW-1185">Reference proteome</keyword>
<evidence type="ECO:0000256" key="1">
    <source>
        <dbReference type="ARBA" id="ARBA00022630"/>
    </source>
</evidence>
<dbReference type="PRINTS" id="PR00420">
    <property type="entry name" value="RNGMNOXGNASE"/>
</dbReference>
<sequence length="350" mass="37394">MRAVVVGAGLGGLVAAHGLRSIGVDVEVFEARRPYDAGGLGYRINVSVAGDRALRGCLSPENFAEYRATVHRQPIPLVDIYSPSLELMLRRKAPGAPGAIDRGTLLTLLAKTLDAPIHWGSPVGSVDDLASFDLVVAADGVGSALRRELLPGHGPQPLGITALYGRSRLTDSNRSWIAKTVLDSRFTGVTDGATTLALGAYDVPSSISEPYVMWVLLGPADEFPTRGQNPAQLVEFTRQRLSAWDPRATAVLHDAIVDDTFRITLRAMDVLPEMTFRSTVPVAFLGDAIHAMSPAGGEGANTAFIDAYDLQTRIAAGSDVQSAVLAYHESMKDRAEQTITRSKNYSRTGA</sequence>
<proteinExistence type="predicted"/>
<keyword evidence="2" id="KW-0274">FAD</keyword>
<keyword evidence="1" id="KW-0285">Flavoprotein</keyword>
<reference evidence="6" key="1">
    <citation type="submission" date="2022-12" db="EMBL/GenBank/DDBJ databases">
        <authorList>
            <person name="Krivoruchko A.V."/>
            <person name="Elkin A."/>
        </authorList>
    </citation>
    <scope>NUCLEOTIDE SEQUENCE</scope>
    <source>
        <strain evidence="6">IEGM 1391</strain>
    </source>
</reference>
<dbReference type="PANTHER" id="PTHR47178:SF5">
    <property type="entry name" value="FAD-BINDING DOMAIN-CONTAINING PROTEIN"/>
    <property type="match status" value="1"/>
</dbReference>
<keyword evidence="4 6" id="KW-0503">Monooxygenase</keyword>
<gene>
    <name evidence="6" type="ORF">O4220_16895</name>
</gene>
<dbReference type="InterPro" id="IPR036188">
    <property type="entry name" value="FAD/NAD-bd_sf"/>
</dbReference>
<dbReference type="Gene3D" id="3.50.50.60">
    <property type="entry name" value="FAD/NAD(P)-binding domain"/>
    <property type="match status" value="1"/>
</dbReference>